<evidence type="ECO:0000256" key="1">
    <source>
        <dbReference type="SAM" id="SignalP"/>
    </source>
</evidence>
<proteinExistence type="predicted"/>
<keyword evidence="1" id="KW-0732">Signal</keyword>
<gene>
    <name evidence="2" type="ORF">BTO16_01295</name>
</gene>
<evidence type="ECO:0000313" key="3">
    <source>
        <dbReference type="Proteomes" id="UP000239068"/>
    </source>
</evidence>
<dbReference type="EMBL" id="MSCM01000001">
    <property type="protein sequence ID" value="PQJ81294.1"/>
    <property type="molecule type" value="Genomic_DNA"/>
</dbReference>
<dbReference type="RefSeq" id="WP_105019872.1">
    <property type="nucleotide sequence ID" value="NZ_MSCM01000001.1"/>
</dbReference>
<accession>A0A2S7WUL7</accession>
<dbReference type="OrthoDB" id="1202270at2"/>
<evidence type="ECO:0000313" key="2">
    <source>
        <dbReference type="EMBL" id="PQJ81294.1"/>
    </source>
</evidence>
<sequence length="164" mass="18202">MKNLKKIAVLALLLIGFFAFSKAEKTTSKTSLNIDAINIVKALSNQELECRPTSNFLFYVEATLVKKSRGSSTVNATIFVLDRVSGQYNSVANENIVVPFHKESVLQYDIVKSNCNKITLANGDKIIGSTQPAAYCFSDLIKYEVVFNSYNSAINKLLHINRTL</sequence>
<dbReference type="AlphaFoldDB" id="A0A2S7WUL7"/>
<reference evidence="2 3" key="1">
    <citation type="submission" date="2016-12" db="EMBL/GenBank/DDBJ databases">
        <title>Trade-off between light-utilization and light-protection in marine flavobacteria.</title>
        <authorList>
            <person name="Kumagai Y."/>
            <person name="Yoshizawa S."/>
            <person name="Kogure K."/>
            <person name="Iwasaki W."/>
        </authorList>
    </citation>
    <scope>NUCLEOTIDE SEQUENCE [LARGE SCALE GENOMIC DNA]</scope>
    <source>
        <strain evidence="2 3">ATCC 43844</strain>
    </source>
</reference>
<keyword evidence="3" id="KW-1185">Reference proteome</keyword>
<comment type="caution">
    <text evidence="2">The sequence shown here is derived from an EMBL/GenBank/DDBJ whole genome shotgun (WGS) entry which is preliminary data.</text>
</comment>
<name>A0A2S7WUL7_9FLAO</name>
<dbReference type="Proteomes" id="UP000239068">
    <property type="component" value="Unassembled WGS sequence"/>
</dbReference>
<feature type="signal peptide" evidence="1">
    <location>
        <begin position="1"/>
        <end position="21"/>
    </location>
</feature>
<organism evidence="2 3">
    <name type="scientific">Polaribacter glomeratus</name>
    <dbReference type="NCBI Taxonomy" id="102"/>
    <lineage>
        <taxon>Bacteria</taxon>
        <taxon>Pseudomonadati</taxon>
        <taxon>Bacteroidota</taxon>
        <taxon>Flavobacteriia</taxon>
        <taxon>Flavobacteriales</taxon>
        <taxon>Flavobacteriaceae</taxon>
    </lineage>
</organism>
<feature type="chain" id="PRO_5015604716" evidence="1">
    <location>
        <begin position="22"/>
        <end position="164"/>
    </location>
</feature>
<protein>
    <submittedName>
        <fullName evidence="2">Uncharacterized protein</fullName>
    </submittedName>
</protein>